<protein>
    <submittedName>
        <fullName evidence="2">Uncharacterized protein</fullName>
    </submittedName>
</protein>
<evidence type="ECO:0000313" key="3">
    <source>
        <dbReference type="Proteomes" id="UP001224775"/>
    </source>
</evidence>
<feature type="compositionally biased region" description="Basic and acidic residues" evidence="1">
    <location>
        <begin position="35"/>
        <end position="54"/>
    </location>
</feature>
<feature type="region of interest" description="Disordered" evidence="1">
    <location>
        <begin position="35"/>
        <end position="79"/>
    </location>
</feature>
<keyword evidence="3" id="KW-1185">Reference proteome</keyword>
<dbReference type="AlphaFoldDB" id="A0AAD8YJZ7"/>
<organism evidence="2 3">
    <name type="scientific">Skeletonema marinoi</name>
    <dbReference type="NCBI Taxonomy" id="267567"/>
    <lineage>
        <taxon>Eukaryota</taxon>
        <taxon>Sar</taxon>
        <taxon>Stramenopiles</taxon>
        <taxon>Ochrophyta</taxon>
        <taxon>Bacillariophyta</taxon>
        <taxon>Coscinodiscophyceae</taxon>
        <taxon>Thalassiosirophycidae</taxon>
        <taxon>Thalassiosirales</taxon>
        <taxon>Skeletonemataceae</taxon>
        <taxon>Skeletonema</taxon>
        <taxon>Skeletonema marinoi-dohrnii complex</taxon>
    </lineage>
</organism>
<evidence type="ECO:0000313" key="2">
    <source>
        <dbReference type="EMBL" id="KAK1747512.1"/>
    </source>
</evidence>
<dbReference type="Proteomes" id="UP001224775">
    <property type="component" value="Unassembled WGS sequence"/>
</dbReference>
<name>A0AAD8YJZ7_9STRA</name>
<comment type="caution">
    <text evidence="2">The sequence shown here is derived from an EMBL/GenBank/DDBJ whole genome shotgun (WGS) entry which is preliminary data.</text>
</comment>
<dbReference type="EMBL" id="JATAAI010000002">
    <property type="protein sequence ID" value="KAK1747512.1"/>
    <property type="molecule type" value="Genomic_DNA"/>
</dbReference>
<gene>
    <name evidence="2" type="ORF">QTG54_001475</name>
</gene>
<sequence>MYSLDFLCSAAHTHVEEGRKNQRRLRQMRRKIARIKEQHKEEGSAASELRKNADNDVLDTTIDTSDDSDTSDIVQKEDV</sequence>
<reference evidence="2" key="1">
    <citation type="submission" date="2023-06" db="EMBL/GenBank/DDBJ databases">
        <title>Survivors Of The Sea: Transcriptome response of Skeletonema marinoi to long-term dormancy.</title>
        <authorList>
            <person name="Pinder M.I.M."/>
            <person name="Kourtchenko O."/>
            <person name="Robertson E.K."/>
            <person name="Larsson T."/>
            <person name="Maumus F."/>
            <person name="Osuna-Cruz C.M."/>
            <person name="Vancaester E."/>
            <person name="Stenow R."/>
            <person name="Vandepoele K."/>
            <person name="Ploug H."/>
            <person name="Bruchert V."/>
            <person name="Godhe A."/>
            <person name="Topel M."/>
        </authorList>
    </citation>
    <scope>NUCLEOTIDE SEQUENCE</scope>
    <source>
        <strain evidence="2">R05AC</strain>
    </source>
</reference>
<evidence type="ECO:0000256" key="1">
    <source>
        <dbReference type="SAM" id="MobiDB-lite"/>
    </source>
</evidence>
<accession>A0AAD8YJZ7</accession>
<proteinExistence type="predicted"/>